<dbReference type="RefSeq" id="WP_012871421.1">
    <property type="nucleotide sequence ID" value="NC_013523.1"/>
</dbReference>
<keyword evidence="4 7" id="KW-0808">Transferase</keyword>
<dbReference type="KEGG" id="sti:Sthe_0937"/>
<keyword evidence="10" id="KW-1185">Reference proteome</keyword>
<comment type="catalytic activity">
    <reaction evidence="7">
        <text>orotidine 5'-phosphate + diphosphate = orotate + 5-phospho-alpha-D-ribose 1-diphosphate</text>
        <dbReference type="Rhea" id="RHEA:10380"/>
        <dbReference type="ChEBI" id="CHEBI:30839"/>
        <dbReference type="ChEBI" id="CHEBI:33019"/>
        <dbReference type="ChEBI" id="CHEBI:57538"/>
        <dbReference type="ChEBI" id="CHEBI:58017"/>
        <dbReference type="EC" id="2.4.2.10"/>
    </reaction>
</comment>
<dbReference type="SUPFAM" id="SSF53271">
    <property type="entry name" value="PRTase-like"/>
    <property type="match status" value="1"/>
</dbReference>
<dbReference type="eggNOG" id="COG0461">
    <property type="taxonomic scope" value="Bacteria"/>
</dbReference>
<name>D1C2A7_SPHTD</name>
<dbReference type="GO" id="GO:0004588">
    <property type="term" value="F:orotate phosphoribosyltransferase activity"/>
    <property type="evidence" value="ECO:0007669"/>
    <property type="project" value="UniProtKB-UniRule"/>
</dbReference>
<keyword evidence="6 7" id="KW-0665">Pyrimidine biosynthesis</keyword>
<dbReference type="STRING" id="479434.Sthe_0937"/>
<dbReference type="FunCoup" id="D1C2A7">
    <property type="interactions" value="343"/>
</dbReference>
<dbReference type="PANTHER" id="PTHR19278">
    <property type="entry name" value="OROTATE PHOSPHORIBOSYLTRANSFERASE"/>
    <property type="match status" value="1"/>
</dbReference>
<comment type="similarity">
    <text evidence="7">Belongs to the purine/pyrimidine phosphoribosyltransferase family. PyrE subfamily.</text>
</comment>
<dbReference type="CDD" id="cd06223">
    <property type="entry name" value="PRTases_typeI"/>
    <property type="match status" value="1"/>
</dbReference>
<proteinExistence type="inferred from homology"/>
<evidence type="ECO:0000313" key="9">
    <source>
        <dbReference type="EMBL" id="ACZ38374.1"/>
    </source>
</evidence>
<keyword evidence="5 7" id="KW-0460">Magnesium</keyword>
<dbReference type="InterPro" id="IPR000836">
    <property type="entry name" value="PRTase_dom"/>
</dbReference>
<evidence type="ECO:0000256" key="2">
    <source>
        <dbReference type="ARBA" id="ARBA00011971"/>
    </source>
</evidence>
<dbReference type="Proteomes" id="UP000002027">
    <property type="component" value="Chromosome 1"/>
</dbReference>
<dbReference type="InterPro" id="IPR006273">
    <property type="entry name" value="Orotate_PRibTrfase_bac"/>
</dbReference>
<dbReference type="HAMAP" id="MF_01208">
    <property type="entry name" value="PyrE"/>
    <property type="match status" value="1"/>
</dbReference>
<dbReference type="Gene3D" id="3.40.50.2020">
    <property type="match status" value="1"/>
</dbReference>
<dbReference type="InterPro" id="IPR029057">
    <property type="entry name" value="PRTase-like"/>
</dbReference>
<dbReference type="InParanoid" id="D1C2A7"/>
<dbReference type="OrthoDB" id="9783570at2"/>
<dbReference type="AlphaFoldDB" id="D1C2A7"/>
<comment type="subunit">
    <text evidence="7">Homodimer.</text>
</comment>
<dbReference type="Pfam" id="PF00156">
    <property type="entry name" value="Pribosyltran"/>
    <property type="match status" value="1"/>
</dbReference>
<dbReference type="EC" id="2.4.2.10" evidence="2 7"/>
<evidence type="ECO:0000256" key="4">
    <source>
        <dbReference type="ARBA" id="ARBA00022679"/>
    </source>
</evidence>
<evidence type="ECO:0000256" key="7">
    <source>
        <dbReference type="HAMAP-Rule" id="MF_01208"/>
    </source>
</evidence>
<comment type="function">
    <text evidence="7">Catalyzes the transfer of a ribosyl phosphate group from 5-phosphoribose 1-diphosphate to orotate, leading to the formation of orotidine monophosphate (OMP).</text>
</comment>
<reference evidence="10" key="1">
    <citation type="submission" date="2009-11" db="EMBL/GenBank/DDBJ databases">
        <title>The complete chromosome 1 of Sphaerobacter thermophilus DSM 20745.</title>
        <authorList>
            <person name="Lucas S."/>
            <person name="Copeland A."/>
            <person name="Lapidus A."/>
            <person name="Glavina del Rio T."/>
            <person name="Dalin E."/>
            <person name="Tice H."/>
            <person name="Bruce D."/>
            <person name="Goodwin L."/>
            <person name="Pitluck S."/>
            <person name="Kyrpides N."/>
            <person name="Mavromatis K."/>
            <person name="Ivanova N."/>
            <person name="Mikhailova N."/>
            <person name="LaButti K.M."/>
            <person name="Clum A."/>
            <person name="Sun H.I."/>
            <person name="Brettin T."/>
            <person name="Detter J.C."/>
            <person name="Han C."/>
            <person name="Larimer F."/>
            <person name="Land M."/>
            <person name="Hauser L."/>
            <person name="Markowitz V."/>
            <person name="Cheng J.F."/>
            <person name="Hugenholtz P."/>
            <person name="Woyke T."/>
            <person name="Wu D."/>
            <person name="Steenblock K."/>
            <person name="Schneider S."/>
            <person name="Pukall R."/>
            <person name="Goeker M."/>
            <person name="Klenk H.P."/>
            <person name="Eisen J.A."/>
        </authorList>
    </citation>
    <scope>NUCLEOTIDE SEQUENCE [LARGE SCALE GENOMIC DNA]</scope>
    <source>
        <strain evidence="10">ATCC 49802 / DSM 20745 / S 6022</strain>
    </source>
</reference>
<dbReference type="GO" id="GO:0000287">
    <property type="term" value="F:magnesium ion binding"/>
    <property type="evidence" value="ECO:0007669"/>
    <property type="project" value="UniProtKB-UniRule"/>
</dbReference>
<comment type="caution">
    <text evidence="7">Lacks conserved residue(s) required for the propagation of feature annotation.</text>
</comment>
<evidence type="ECO:0000313" key="10">
    <source>
        <dbReference type="Proteomes" id="UP000002027"/>
    </source>
</evidence>
<reference evidence="9 10" key="2">
    <citation type="journal article" date="2010" name="Stand. Genomic Sci.">
        <title>Complete genome sequence of Desulfohalobium retbaense type strain (HR(100)).</title>
        <authorList>
            <person name="Spring S."/>
            <person name="Nolan M."/>
            <person name="Lapidus A."/>
            <person name="Glavina Del Rio T."/>
            <person name="Copeland A."/>
            <person name="Tice H."/>
            <person name="Cheng J.F."/>
            <person name="Lucas S."/>
            <person name="Land M."/>
            <person name="Chen F."/>
            <person name="Bruce D."/>
            <person name="Goodwin L."/>
            <person name="Pitluck S."/>
            <person name="Ivanova N."/>
            <person name="Mavromatis K."/>
            <person name="Mikhailova N."/>
            <person name="Pati A."/>
            <person name="Chen A."/>
            <person name="Palaniappan K."/>
            <person name="Hauser L."/>
            <person name="Chang Y.J."/>
            <person name="Jeffries C.D."/>
            <person name="Munk C."/>
            <person name="Kiss H."/>
            <person name="Chain P."/>
            <person name="Han C."/>
            <person name="Brettin T."/>
            <person name="Detter J.C."/>
            <person name="Schuler E."/>
            <person name="Goker M."/>
            <person name="Rohde M."/>
            <person name="Bristow J."/>
            <person name="Eisen J.A."/>
            <person name="Markowitz V."/>
            <person name="Hugenholtz P."/>
            <person name="Kyrpides N.C."/>
            <person name="Klenk H.P."/>
        </authorList>
    </citation>
    <scope>NUCLEOTIDE SEQUENCE [LARGE SCALE GENOMIC DNA]</scope>
    <source>
        <strain evidence="10">ATCC 49802 / DSM 20745 / S 6022</strain>
    </source>
</reference>
<dbReference type="InterPro" id="IPR023031">
    <property type="entry name" value="OPRT"/>
</dbReference>
<comment type="cofactor">
    <cofactor evidence="7">
        <name>Mg(2+)</name>
        <dbReference type="ChEBI" id="CHEBI:18420"/>
    </cofactor>
</comment>
<evidence type="ECO:0000256" key="3">
    <source>
        <dbReference type="ARBA" id="ARBA00022676"/>
    </source>
</evidence>
<dbReference type="NCBIfam" id="TIGR01367">
    <property type="entry name" value="pyrE_Therm"/>
    <property type="match status" value="1"/>
</dbReference>
<dbReference type="HOGENOM" id="CLU_074878_3_0_0"/>
<dbReference type="PANTHER" id="PTHR19278:SF9">
    <property type="entry name" value="URIDINE 5'-MONOPHOSPHATE SYNTHASE"/>
    <property type="match status" value="1"/>
</dbReference>
<dbReference type="UniPathway" id="UPA00070">
    <property type="reaction ID" value="UER00119"/>
</dbReference>
<keyword evidence="3 7" id="KW-0328">Glycosyltransferase</keyword>
<feature type="binding site" description="in other chain" evidence="7">
    <location>
        <begin position="117"/>
        <end position="125"/>
    </location>
    <ligand>
        <name>5-phospho-alpha-D-ribose 1-diphosphate</name>
        <dbReference type="ChEBI" id="CHEBI:58017"/>
        <note>ligand shared between dimeric partners</note>
    </ligand>
</feature>
<feature type="binding site" evidence="7">
    <location>
        <position position="121"/>
    </location>
    <ligand>
        <name>orotate</name>
        <dbReference type="ChEBI" id="CHEBI:30839"/>
    </ligand>
</feature>
<accession>D1C2A7</accession>
<evidence type="ECO:0000256" key="5">
    <source>
        <dbReference type="ARBA" id="ARBA00022842"/>
    </source>
</evidence>
<dbReference type="GO" id="GO:0019856">
    <property type="term" value="P:pyrimidine nucleobase biosynthetic process"/>
    <property type="evidence" value="ECO:0007669"/>
    <property type="project" value="InterPro"/>
</dbReference>
<evidence type="ECO:0000259" key="8">
    <source>
        <dbReference type="Pfam" id="PF00156"/>
    </source>
</evidence>
<gene>
    <name evidence="7" type="primary">pyrE</name>
    <name evidence="9" type="ordered locus">Sthe_0937</name>
</gene>
<organism evidence="9 10">
    <name type="scientific">Sphaerobacter thermophilus (strain ATCC 49802 / DSM 20745 / KCCM 41009 / NCIMB 13125 / S 6022)</name>
    <dbReference type="NCBI Taxonomy" id="479434"/>
    <lineage>
        <taxon>Bacteria</taxon>
        <taxon>Pseudomonadati</taxon>
        <taxon>Thermomicrobiota</taxon>
        <taxon>Thermomicrobia</taxon>
        <taxon>Sphaerobacterales</taxon>
        <taxon>Sphaerobacterineae</taxon>
        <taxon>Sphaerobacteraceae</taxon>
        <taxon>Sphaerobacter</taxon>
    </lineage>
</organism>
<evidence type="ECO:0000256" key="1">
    <source>
        <dbReference type="ARBA" id="ARBA00004889"/>
    </source>
</evidence>
<dbReference type="GO" id="GO:0044205">
    <property type="term" value="P:'de novo' UMP biosynthetic process"/>
    <property type="evidence" value="ECO:0007669"/>
    <property type="project" value="UniProtKB-UniRule"/>
</dbReference>
<comment type="pathway">
    <text evidence="1 7">Pyrimidine metabolism; UMP biosynthesis via de novo pathway; UMP from orotate: step 1/2.</text>
</comment>
<protein>
    <recommendedName>
        <fullName evidence="2 7">Orotate phosphoribosyltransferase</fullName>
        <shortName evidence="7">OPRT</shortName>
        <shortName evidence="7">OPRTase</shortName>
        <ecNumber evidence="2 7">2.4.2.10</ecNumber>
    </recommendedName>
</protein>
<sequence>MTEAEFETLLREVGALKEGHFLLASGRHSGQYIEKFDLLRQPRMTEQACREFVRQVQDWGVEVVAGPTTGGILLAFEVARQLGVAAAYAERASDGSSAREFRRGTQFPPGAKVLVVDDILTTGGSVRETLAALEREDVQVLGIAVLVDRSGGRVAFDVPLLALTRMDIATWEPDDCPLCRAGVPLVKPGTTASGGGAPKPA</sequence>
<feature type="binding site" evidence="7">
    <location>
        <position position="149"/>
    </location>
    <ligand>
        <name>orotate</name>
        <dbReference type="ChEBI" id="CHEBI:30839"/>
    </ligand>
</feature>
<dbReference type="EMBL" id="CP001823">
    <property type="protein sequence ID" value="ACZ38374.1"/>
    <property type="molecule type" value="Genomic_DNA"/>
</dbReference>
<evidence type="ECO:0000256" key="6">
    <source>
        <dbReference type="ARBA" id="ARBA00022975"/>
    </source>
</evidence>
<feature type="domain" description="Phosphoribosyltransferase" evidence="8">
    <location>
        <begin position="58"/>
        <end position="154"/>
    </location>
</feature>